<dbReference type="PROSITE" id="PS50088">
    <property type="entry name" value="ANK_REPEAT"/>
    <property type="match status" value="2"/>
</dbReference>
<feature type="compositionally biased region" description="Low complexity" evidence="7">
    <location>
        <begin position="260"/>
        <end position="276"/>
    </location>
</feature>
<dbReference type="GeneID" id="36568347"/>
<dbReference type="SMART" id="SM01252">
    <property type="entry name" value="KilA-N"/>
    <property type="match status" value="1"/>
</dbReference>
<evidence type="ECO:0000259" key="8">
    <source>
        <dbReference type="PROSITE" id="PS51299"/>
    </source>
</evidence>
<keyword evidence="10" id="KW-1185">Reference proteome</keyword>
<dbReference type="GO" id="GO:0001228">
    <property type="term" value="F:DNA-binding transcription activator activity, RNA polymerase II-specific"/>
    <property type="evidence" value="ECO:0007669"/>
    <property type="project" value="UniProtKB-ARBA"/>
</dbReference>
<dbReference type="Gene3D" id="1.25.40.20">
    <property type="entry name" value="Ankyrin repeat-containing domain"/>
    <property type="match status" value="1"/>
</dbReference>
<dbReference type="SUPFAM" id="SSF54616">
    <property type="entry name" value="DNA-binding domain of Mlu1-box binding protein MBP1"/>
    <property type="match status" value="1"/>
</dbReference>
<dbReference type="GO" id="GO:0030907">
    <property type="term" value="C:MBF transcription complex"/>
    <property type="evidence" value="ECO:0007669"/>
    <property type="project" value="UniProtKB-ARBA"/>
</dbReference>
<dbReference type="SMART" id="SM00248">
    <property type="entry name" value="ANK"/>
    <property type="match status" value="3"/>
</dbReference>
<evidence type="ECO:0000256" key="7">
    <source>
        <dbReference type="SAM" id="MobiDB-lite"/>
    </source>
</evidence>
<sequence>MSYEHPSVYIATYSNIEVYECLVNDMPIMRRCKDDWVNATQILKLCNFPKAKRTKILEKGVQQGQHEKVQGGYGRFQGTWIPLPDARNLANEYAISSEMVPVLYVDPSDTSVVIPKKSKPPVSSSSGVNKDGTPVKRKYVKKNKKEETPKKMRLDNNLPPQALFTQDGYQHSLPRDNIPMSQSPMASQHSYNGQMQLPVQSMPPTFQSQEFVGNGNFANSQRVNMNGFNSQQASFGNFPNQLLGYSQYPARQMSAYQEEGLPQPQNQQQMLYQQHQKGTLSQSTNDANWSQEEHHRDSDTSISSLDGNHQKVAEEDTFAAQLLRFFSDDNSPIPQFLYNPPPEFNMNEAIDDEGHTALHWAASIGNASLVHLLLSKGANALVVNNHGLNPLSKCISFNNCHELRNFPQILDALEVCLIHTDINGRTPLHYLCQFSKMTSKLASLTHYLEHIFSKLSIMTTKNGSSGVNLLKNVIDHQDVNGDTCLHLAAWASCSQFVKFLLSNGARDDLVNVNNEAAKGIIMQLGLVIYNVGVHQDQPGMQQFFSSTGLDVNDKRGSQQPGLGTPIQSFNNRRIETPDTQRTTIQDDEEDELNDRVSKEQLRMLMEGQAGTVDDNKENVFTDDPTKVNYEAISTPKQTGISPNSAGKQNVLGVISEATVENSPLARGTPGKSFVPRSAMFDGKSEQNANEEGDLDVKLPVSDASTMMHGMVTLLTDSYRKELSGLSKNEQDIEEQLIAKKEADSAGLKKVKAVLSRNGFDDITDYEEAKQLVDQEVDGFKTELLNKEQQLLCLFEKVQAYELANTVEEKEKGMNTPTSDDDASSDRWQLALELTQEQLRRNDLVNQVAQGVKEWAINSKMNKYRKLISLSCGLRVEDIDGLIDGIEKSLMEGTM</sequence>
<dbReference type="GO" id="GO:0033309">
    <property type="term" value="C:SBF transcription complex"/>
    <property type="evidence" value="ECO:0007669"/>
    <property type="project" value="TreeGrafter"/>
</dbReference>
<dbReference type="InterPro" id="IPR002110">
    <property type="entry name" value="Ankyrin_rpt"/>
</dbReference>
<dbReference type="SUPFAM" id="SSF48403">
    <property type="entry name" value="Ankyrin repeat"/>
    <property type="match status" value="1"/>
</dbReference>
<evidence type="ECO:0000256" key="6">
    <source>
        <dbReference type="PROSITE-ProRule" id="PRU00023"/>
    </source>
</evidence>
<feature type="compositionally biased region" description="Basic and acidic residues" evidence="7">
    <location>
        <begin position="144"/>
        <end position="154"/>
    </location>
</feature>
<dbReference type="InterPro" id="IPR018004">
    <property type="entry name" value="KilA/APSES_HTH"/>
</dbReference>
<evidence type="ECO:0000313" key="9">
    <source>
        <dbReference type="EMBL" id="PSK34600.1"/>
    </source>
</evidence>
<dbReference type="PROSITE" id="PS51299">
    <property type="entry name" value="HTH_APSES"/>
    <property type="match status" value="1"/>
</dbReference>
<feature type="compositionally biased region" description="Low complexity" evidence="7">
    <location>
        <begin position="115"/>
        <end position="126"/>
    </location>
</feature>
<feature type="compositionally biased region" description="Polar residues" evidence="7">
    <location>
        <begin position="557"/>
        <end position="571"/>
    </location>
</feature>
<feature type="domain" description="HTH APSES-type" evidence="8">
    <location>
        <begin position="8"/>
        <end position="115"/>
    </location>
</feature>
<dbReference type="AlphaFoldDB" id="A0A2P7YF56"/>
<protein>
    <recommendedName>
        <fullName evidence="5">Transcription factor MBP1</fullName>
    </recommendedName>
</protein>
<dbReference type="InterPro" id="IPR003163">
    <property type="entry name" value="Tscrpt_reg_HTH_APSES-type"/>
</dbReference>
<dbReference type="InterPro" id="IPR036887">
    <property type="entry name" value="HTH_APSES_sf"/>
</dbReference>
<evidence type="ECO:0000313" key="10">
    <source>
        <dbReference type="Proteomes" id="UP000241107"/>
    </source>
</evidence>
<evidence type="ECO:0000256" key="5">
    <source>
        <dbReference type="ARBA" id="ARBA00073969"/>
    </source>
</evidence>
<evidence type="ECO:0000256" key="1">
    <source>
        <dbReference type="ARBA" id="ARBA00022737"/>
    </source>
</evidence>
<dbReference type="EMBL" id="PYFQ01000020">
    <property type="protein sequence ID" value="PSK34600.1"/>
    <property type="molecule type" value="Genomic_DNA"/>
</dbReference>
<dbReference type="Gene3D" id="3.10.260.10">
    <property type="entry name" value="Transcription regulator HTH, APSES-type DNA-binding domain"/>
    <property type="match status" value="1"/>
</dbReference>
<feature type="repeat" description="ANK" evidence="6">
    <location>
        <begin position="480"/>
        <end position="512"/>
    </location>
</feature>
<dbReference type="Pfam" id="PF12796">
    <property type="entry name" value="Ank_2"/>
    <property type="match status" value="1"/>
</dbReference>
<evidence type="ECO:0000256" key="3">
    <source>
        <dbReference type="ARBA" id="ARBA00023125"/>
    </source>
</evidence>
<reference evidence="9 10" key="1">
    <citation type="submission" date="2018-03" db="EMBL/GenBank/DDBJ databases">
        <title>Candida pseudohaemulonii genome assembly and annotation.</title>
        <authorList>
            <person name="Munoz J.F."/>
            <person name="Gade L.G."/>
            <person name="Chow N.A."/>
            <person name="Litvintseva A.P."/>
            <person name="Loparev V.N."/>
            <person name="Cuomo C.A."/>
        </authorList>
    </citation>
    <scope>NUCLEOTIDE SEQUENCE [LARGE SCALE GENOMIC DNA]</scope>
    <source>
        <strain evidence="9 10">B12108</strain>
    </source>
</reference>
<feature type="region of interest" description="Disordered" evidence="7">
    <location>
        <begin position="553"/>
        <end position="573"/>
    </location>
</feature>
<gene>
    <name evidence="9" type="ORF">C7M61_004960</name>
</gene>
<comment type="caution">
    <text evidence="9">The sequence shown here is derived from an EMBL/GenBank/DDBJ whole genome shotgun (WGS) entry which is preliminary data.</text>
</comment>
<dbReference type="PANTHER" id="PTHR43828:SF7">
    <property type="entry name" value="REGULATORY PROTEIN SWI4"/>
    <property type="match status" value="1"/>
</dbReference>
<accession>A0A2P7YF56</accession>
<organism evidence="9 10">
    <name type="scientific">Candidozyma pseudohaemuli</name>
    <dbReference type="NCBI Taxonomy" id="418784"/>
    <lineage>
        <taxon>Eukaryota</taxon>
        <taxon>Fungi</taxon>
        <taxon>Dikarya</taxon>
        <taxon>Ascomycota</taxon>
        <taxon>Saccharomycotina</taxon>
        <taxon>Pichiomycetes</taxon>
        <taxon>Metschnikowiaceae</taxon>
        <taxon>Candidozyma</taxon>
    </lineage>
</organism>
<dbReference type="InterPro" id="IPR051642">
    <property type="entry name" value="SWI6-like"/>
</dbReference>
<feature type="repeat" description="ANK" evidence="6">
    <location>
        <begin position="353"/>
        <end position="385"/>
    </location>
</feature>
<keyword evidence="2 6" id="KW-0040">ANK repeat</keyword>
<evidence type="ECO:0000256" key="2">
    <source>
        <dbReference type="ARBA" id="ARBA00023043"/>
    </source>
</evidence>
<feature type="compositionally biased region" description="Polar residues" evidence="7">
    <location>
        <begin position="277"/>
        <end position="290"/>
    </location>
</feature>
<dbReference type="STRING" id="418784.A0A2P7YF56"/>
<dbReference type="PANTHER" id="PTHR43828">
    <property type="entry name" value="ASPARAGINASE"/>
    <property type="match status" value="1"/>
</dbReference>
<dbReference type="PROSITE" id="PS50297">
    <property type="entry name" value="ANK_REP_REGION"/>
    <property type="match status" value="2"/>
</dbReference>
<dbReference type="Pfam" id="PF00023">
    <property type="entry name" value="Ank"/>
    <property type="match status" value="1"/>
</dbReference>
<name>A0A2P7YF56_9ASCO</name>
<dbReference type="GO" id="GO:0003677">
    <property type="term" value="F:DNA binding"/>
    <property type="evidence" value="ECO:0007669"/>
    <property type="project" value="UniProtKB-KW"/>
</dbReference>
<proteinExistence type="predicted"/>
<feature type="region of interest" description="Disordered" evidence="7">
    <location>
        <begin position="260"/>
        <end position="305"/>
    </location>
</feature>
<dbReference type="RefSeq" id="XP_024711490.1">
    <property type="nucleotide sequence ID" value="XM_024860272.1"/>
</dbReference>
<dbReference type="Proteomes" id="UP000241107">
    <property type="component" value="Unassembled WGS sequence"/>
</dbReference>
<dbReference type="FunFam" id="3.10.260.10:FF:000004">
    <property type="entry name" value="Transcription factor MBP1"/>
    <property type="match status" value="1"/>
</dbReference>
<keyword evidence="1" id="KW-0677">Repeat</keyword>
<dbReference type="Pfam" id="PF04383">
    <property type="entry name" value="KilA-N"/>
    <property type="match status" value="1"/>
</dbReference>
<dbReference type="InterPro" id="IPR036770">
    <property type="entry name" value="Ankyrin_rpt-contain_sf"/>
</dbReference>
<evidence type="ECO:0000256" key="4">
    <source>
        <dbReference type="ARBA" id="ARBA00054211"/>
    </source>
</evidence>
<dbReference type="VEuPathDB" id="FungiDB:C7M61_004960"/>
<dbReference type="OrthoDB" id="6718656at2759"/>
<keyword evidence="3" id="KW-0238">DNA-binding</keyword>
<comment type="function">
    <text evidence="4">Binds to MCB elements (Mlu I cell cycle box) found in the promoter of most DNA synthesis genes. Transcriptional activation by MBF has an important role in the transition from G1 to S phase. It may have a dual role in that it behaves as an activator of transcription at the G1-S boundary and as a repressor during other stages of the cell cycle.</text>
</comment>
<feature type="region of interest" description="Disordered" evidence="7">
    <location>
        <begin position="115"/>
        <end position="161"/>
    </location>
</feature>